<dbReference type="Proteomes" id="UP001596473">
    <property type="component" value="Unassembled WGS sequence"/>
</dbReference>
<evidence type="ECO:0000313" key="1">
    <source>
        <dbReference type="EMBL" id="MFC7422063.1"/>
    </source>
</evidence>
<dbReference type="Gene3D" id="2.40.300.10">
    <property type="entry name" value="Head decoration protein D"/>
    <property type="match status" value="1"/>
</dbReference>
<protein>
    <submittedName>
        <fullName evidence="1">Head decoration protein</fullName>
    </submittedName>
</protein>
<dbReference type="RefSeq" id="WP_380189843.1">
    <property type="nucleotide sequence ID" value="NZ_JBHTBQ010000044.1"/>
</dbReference>
<keyword evidence="2" id="KW-1185">Reference proteome</keyword>
<accession>A0ABW2R2P5</accession>
<dbReference type="InterPro" id="IPR004195">
    <property type="entry name" value="Head_decoration_D"/>
</dbReference>
<reference evidence="2" key="1">
    <citation type="journal article" date="2019" name="Int. J. Syst. Evol. Microbiol.">
        <title>The Global Catalogue of Microorganisms (GCM) 10K type strain sequencing project: providing services to taxonomists for standard genome sequencing and annotation.</title>
        <authorList>
            <consortium name="The Broad Institute Genomics Platform"/>
            <consortium name="The Broad Institute Genome Sequencing Center for Infectious Disease"/>
            <person name="Wu L."/>
            <person name="Ma J."/>
        </authorList>
    </citation>
    <scope>NUCLEOTIDE SEQUENCE [LARGE SCALE GENOMIC DNA]</scope>
    <source>
        <strain evidence="2">CCUG 62945</strain>
    </source>
</reference>
<comment type="caution">
    <text evidence="1">The sequence shown here is derived from an EMBL/GenBank/DDBJ whole genome shotgun (WGS) entry which is preliminary data.</text>
</comment>
<name>A0ABW2R2P5_9NEIS</name>
<dbReference type="Pfam" id="PF02924">
    <property type="entry name" value="HDPD"/>
    <property type="match status" value="1"/>
</dbReference>
<gene>
    <name evidence="1" type="ORF">ACFQNF_19575</name>
</gene>
<evidence type="ECO:0000313" key="2">
    <source>
        <dbReference type="Proteomes" id="UP001596473"/>
    </source>
</evidence>
<proteinExistence type="predicted"/>
<sequence>MSAIMESLNLGDWLKYEAPNLYSREVATVAAAQNLPAATVVARLTASAQLVALNPTASNGAEVAVGVLAHAVNATLALEDDALLIARHAIVASTVIVWPATITAPQKAIAIAQLEQRGILIRAAA</sequence>
<dbReference type="EMBL" id="JBHTBQ010000044">
    <property type="protein sequence ID" value="MFC7422063.1"/>
    <property type="molecule type" value="Genomic_DNA"/>
</dbReference>
<organism evidence="1 2">
    <name type="scientific">Iodobacter arcticus</name>
    <dbReference type="NCBI Taxonomy" id="590593"/>
    <lineage>
        <taxon>Bacteria</taxon>
        <taxon>Pseudomonadati</taxon>
        <taxon>Pseudomonadota</taxon>
        <taxon>Betaproteobacteria</taxon>
        <taxon>Neisseriales</taxon>
        <taxon>Chitinibacteraceae</taxon>
        <taxon>Iodobacter</taxon>
    </lineage>
</organism>